<dbReference type="PROSITE" id="PS00292">
    <property type="entry name" value="CYCLINS"/>
    <property type="match status" value="1"/>
</dbReference>
<feature type="domain" description="Cyclin C-terminal" evidence="7">
    <location>
        <begin position="187"/>
        <end position="315"/>
    </location>
</feature>
<name>F2HH84_9CRYP</name>
<geneLocation type="nucleomorph" evidence="8"/>
<evidence type="ECO:0000313" key="9">
    <source>
        <dbReference type="Proteomes" id="UP000243423"/>
    </source>
</evidence>
<dbReference type="InterPro" id="IPR013763">
    <property type="entry name" value="Cyclin-like_dom"/>
</dbReference>
<evidence type="ECO:0000313" key="8">
    <source>
        <dbReference type="EMBL" id="AEA38680.1"/>
    </source>
</evidence>
<dbReference type="GeneID" id="10447064"/>
<dbReference type="InterPro" id="IPR048258">
    <property type="entry name" value="Cyclins_cyclin-box"/>
</dbReference>
<evidence type="ECO:0000259" key="7">
    <source>
        <dbReference type="SMART" id="SM01332"/>
    </source>
</evidence>
<evidence type="ECO:0000259" key="6">
    <source>
        <dbReference type="SMART" id="SM00385"/>
    </source>
</evidence>
<dbReference type="SMART" id="SM01332">
    <property type="entry name" value="Cyclin_C"/>
    <property type="match status" value="1"/>
</dbReference>
<dbReference type="RefSeq" id="XP_003239578.1">
    <property type="nucleotide sequence ID" value="XM_003239530.1"/>
</dbReference>
<dbReference type="Gene3D" id="1.10.472.10">
    <property type="entry name" value="Cyclin-like"/>
    <property type="match status" value="2"/>
</dbReference>
<dbReference type="Pfam" id="PF02984">
    <property type="entry name" value="Cyclin_C"/>
    <property type="match status" value="1"/>
</dbReference>
<dbReference type="SMART" id="SM00385">
    <property type="entry name" value="CYCLIN"/>
    <property type="match status" value="1"/>
</dbReference>
<feature type="domain" description="Cyclin-like" evidence="6">
    <location>
        <begin position="107"/>
        <end position="191"/>
    </location>
</feature>
<evidence type="ECO:0000256" key="4">
    <source>
        <dbReference type="RuleBase" id="RU000383"/>
    </source>
</evidence>
<accession>F2HH84</accession>
<dbReference type="InterPro" id="IPR004367">
    <property type="entry name" value="Cyclin_C-dom"/>
</dbReference>
<dbReference type="Proteomes" id="UP000243423">
    <property type="component" value="Nucleomorph 1"/>
</dbReference>
<dbReference type="Pfam" id="PF00134">
    <property type="entry name" value="Cyclin_N"/>
    <property type="match status" value="1"/>
</dbReference>
<dbReference type="InterPro" id="IPR039361">
    <property type="entry name" value="Cyclin"/>
</dbReference>
<comment type="similarity">
    <text evidence="4">Belongs to the cyclin family.</text>
</comment>
<keyword evidence="3" id="KW-0131">Cell cycle</keyword>
<keyword evidence="1" id="KW-0132">Cell division</keyword>
<dbReference type="GO" id="GO:0051301">
    <property type="term" value="P:cell division"/>
    <property type="evidence" value="ECO:0007669"/>
    <property type="project" value="UniProtKB-KW"/>
</dbReference>
<keyword evidence="2 4" id="KW-0195">Cyclin</keyword>
<protein>
    <submittedName>
        <fullName evidence="8">Cyclin B</fullName>
    </submittedName>
</protein>
<dbReference type="SUPFAM" id="SSF47954">
    <property type="entry name" value="Cyclin-like"/>
    <property type="match status" value="2"/>
</dbReference>
<organism evidence="8 9">
    <name type="scientific">Cryptomonas paramaecium</name>
    <dbReference type="NCBI Taxonomy" id="2898"/>
    <lineage>
        <taxon>Eukaryota</taxon>
        <taxon>Cryptophyceae</taxon>
        <taxon>Cryptomonadales</taxon>
        <taxon>Cryptomonadaceae</taxon>
        <taxon>Cryptomonas</taxon>
    </lineage>
</organism>
<dbReference type="CDD" id="cd20507">
    <property type="entry name" value="CYCLIN_CCNB1-like_rpt1"/>
    <property type="match status" value="1"/>
</dbReference>
<keyword evidence="5" id="KW-1133">Transmembrane helix</keyword>
<dbReference type="InterPro" id="IPR036915">
    <property type="entry name" value="Cyclin-like_sf"/>
</dbReference>
<evidence type="ECO:0000256" key="2">
    <source>
        <dbReference type="ARBA" id="ARBA00023127"/>
    </source>
</evidence>
<dbReference type="FunFam" id="1.10.472.10:FF:000001">
    <property type="entry name" value="G2/mitotic-specific cyclin"/>
    <property type="match status" value="1"/>
</dbReference>
<proteinExistence type="inferred from homology"/>
<reference evidence="8 9" key="1">
    <citation type="journal article" date="2011" name="Genome Biol. Evol.">
        <title>Complete nucleomorph genome sequence of the nonphotosynthetic alga Cryptomonas paramecium reveals a core nucleomorph gene set.</title>
        <authorList>
            <person name="Tanifuji G."/>
            <person name="Onodera N.T."/>
            <person name="Wheeler T.J."/>
            <person name="Dlutek M."/>
            <person name="Donaher N."/>
            <person name="Archibald J.M."/>
        </authorList>
    </citation>
    <scope>NUCLEOTIDE SEQUENCE [LARGE SCALE GENOMIC DNA]</scope>
    <source>
        <strain evidence="8 9">CCAP977/2A</strain>
    </source>
</reference>
<evidence type="ECO:0000256" key="5">
    <source>
        <dbReference type="SAM" id="Phobius"/>
    </source>
</evidence>
<feature type="transmembrane region" description="Helical" evidence="5">
    <location>
        <begin position="234"/>
        <end position="256"/>
    </location>
</feature>
<keyword evidence="5" id="KW-0472">Membrane</keyword>
<keyword evidence="8" id="KW-0542">Nucleomorph</keyword>
<dbReference type="InterPro" id="IPR006671">
    <property type="entry name" value="Cyclin_N"/>
</dbReference>
<dbReference type="AlphaFoldDB" id="F2HH84"/>
<evidence type="ECO:0000256" key="3">
    <source>
        <dbReference type="ARBA" id="ARBA00023306"/>
    </source>
</evidence>
<evidence type="ECO:0000256" key="1">
    <source>
        <dbReference type="ARBA" id="ARBA00022618"/>
    </source>
</evidence>
<gene>
    <name evidence="8" type="primary">cycB</name>
    <name evidence="8" type="ORF">CPARA_1gp022</name>
</gene>
<dbReference type="EMBL" id="CP002172">
    <property type="protein sequence ID" value="AEA38680.1"/>
    <property type="molecule type" value="Genomic_DNA"/>
</dbReference>
<dbReference type="PANTHER" id="PTHR10177">
    <property type="entry name" value="CYCLINS"/>
    <property type="match status" value="1"/>
</dbReference>
<keyword evidence="5" id="KW-0812">Transmembrane</keyword>
<sequence length="318" mass="37915">MELCVKGYFHENFFDTKFLKSLLYTNQFCLLWNFHTLKKKDLVFRKKKFTYSYNNKGDEVGNPLFSLCNFSTIIVNVGKMAKKIESNDNYMLFQSNINPKMRTILIDWLMDVHYKFKLIPKTLFLTVNIIDRFLSLKNISKQKLQLVGVAAMLIASKYEEIYAPETRDFVYITDNAYTRDDIFRMETLICDCLNYDFSSSRLLNILSYNMKKTEEAVDVICLSWYSMEMMLLEYFVLSYPIGVVASTIFFTVRQILKRYYNLRKLKKLKRNYEKRCQYLIESNIILNQNKKHKLTALKRKYSNRKYGEISTGKFCVIY</sequence>